<dbReference type="InParanoid" id="A0A0N7KLJ9"/>
<name>A0A0N7KLJ9_ORYSJ</name>
<reference evidence="3" key="1">
    <citation type="journal article" date="2005" name="Nature">
        <title>The map-based sequence of the rice genome.</title>
        <authorList>
            <consortium name="International rice genome sequencing project (IRGSP)"/>
            <person name="Matsumoto T."/>
            <person name="Wu J."/>
            <person name="Kanamori H."/>
            <person name="Katayose Y."/>
            <person name="Fujisawa M."/>
            <person name="Namiki N."/>
            <person name="Mizuno H."/>
            <person name="Yamamoto K."/>
            <person name="Antonio B.A."/>
            <person name="Baba T."/>
            <person name="Sakata K."/>
            <person name="Nagamura Y."/>
            <person name="Aoki H."/>
            <person name="Arikawa K."/>
            <person name="Arita K."/>
            <person name="Bito T."/>
            <person name="Chiden Y."/>
            <person name="Fujitsuka N."/>
            <person name="Fukunaka R."/>
            <person name="Hamada M."/>
            <person name="Harada C."/>
            <person name="Hayashi A."/>
            <person name="Hijishita S."/>
            <person name="Honda M."/>
            <person name="Hosokawa S."/>
            <person name="Ichikawa Y."/>
            <person name="Idonuma A."/>
            <person name="Iijima M."/>
            <person name="Ikeda M."/>
            <person name="Ikeno M."/>
            <person name="Ito K."/>
            <person name="Ito S."/>
            <person name="Ito T."/>
            <person name="Ito Y."/>
            <person name="Ito Y."/>
            <person name="Iwabuchi A."/>
            <person name="Kamiya K."/>
            <person name="Karasawa W."/>
            <person name="Kurita K."/>
            <person name="Katagiri S."/>
            <person name="Kikuta A."/>
            <person name="Kobayashi H."/>
            <person name="Kobayashi N."/>
            <person name="Machita K."/>
            <person name="Maehara T."/>
            <person name="Masukawa M."/>
            <person name="Mizubayashi T."/>
            <person name="Mukai Y."/>
            <person name="Nagasaki H."/>
            <person name="Nagata Y."/>
            <person name="Naito S."/>
            <person name="Nakashima M."/>
            <person name="Nakama Y."/>
            <person name="Nakamichi Y."/>
            <person name="Nakamura M."/>
            <person name="Meguro A."/>
            <person name="Negishi M."/>
            <person name="Ohta I."/>
            <person name="Ohta T."/>
            <person name="Okamoto M."/>
            <person name="Ono N."/>
            <person name="Saji S."/>
            <person name="Sakaguchi M."/>
            <person name="Sakai K."/>
            <person name="Shibata M."/>
            <person name="Shimokawa T."/>
            <person name="Song J."/>
            <person name="Takazaki Y."/>
            <person name="Terasawa K."/>
            <person name="Tsugane M."/>
            <person name="Tsuji K."/>
            <person name="Ueda S."/>
            <person name="Waki K."/>
            <person name="Yamagata H."/>
            <person name="Yamamoto M."/>
            <person name="Yamamoto S."/>
            <person name="Yamane H."/>
            <person name="Yoshiki S."/>
            <person name="Yoshihara R."/>
            <person name="Yukawa K."/>
            <person name="Zhong H."/>
            <person name="Yano M."/>
            <person name="Yuan Q."/>
            <person name="Ouyang S."/>
            <person name="Liu J."/>
            <person name="Jones K.M."/>
            <person name="Gansberger K."/>
            <person name="Moffat K."/>
            <person name="Hill J."/>
            <person name="Bera J."/>
            <person name="Fadrosh D."/>
            <person name="Jin S."/>
            <person name="Johri S."/>
            <person name="Kim M."/>
            <person name="Overton L."/>
            <person name="Reardon M."/>
            <person name="Tsitrin T."/>
            <person name="Vuong H."/>
            <person name="Weaver B."/>
            <person name="Ciecko A."/>
            <person name="Tallon L."/>
            <person name="Jackson J."/>
            <person name="Pai G."/>
            <person name="Aken S.V."/>
            <person name="Utterback T."/>
            <person name="Reidmuller S."/>
            <person name="Feldblyum T."/>
            <person name="Hsiao J."/>
            <person name="Zismann V."/>
            <person name="Iobst S."/>
            <person name="de Vazeille A.R."/>
            <person name="Buell C.R."/>
            <person name="Ying K."/>
            <person name="Li Y."/>
            <person name="Lu T."/>
            <person name="Huang Y."/>
            <person name="Zhao Q."/>
            <person name="Feng Q."/>
            <person name="Zhang L."/>
            <person name="Zhu J."/>
            <person name="Weng Q."/>
            <person name="Mu J."/>
            <person name="Lu Y."/>
            <person name="Fan D."/>
            <person name="Liu Y."/>
            <person name="Guan J."/>
            <person name="Zhang Y."/>
            <person name="Yu S."/>
            <person name="Liu X."/>
            <person name="Zhang Y."/>
            <person name="Hong G."/>
            <person name="Han B."/>
            <person name="Choisne N."/>
            <person name="Demange N."/>
            <person name="Orjeda G."/>
            <person name="Samain S."/>
            <person name="Cattolico L."/>
            <person name="Pelletier E."/>
            <person name="Couloux A."/>
            <person name="Segurens B."/>
            <person name="Wincker P."/>
            <person name="D'Hont A."/>
            <person name="Scarpelli C."/>
            <person name="Weissenbach J."/>
            <person name="Salanoubat M."/>
            <person name="Quetier F."/>
            <person name="Yu Y."/>
            <person name="Kim H.R."/>
            <person name="Rambo T."/>
            <person name="Currie J."/>
            <person name="Collura K."/>
            <person name="Luo M."/>
            <person name="Yang T."/>
            <person name="Ammiraju J.S.S."/>
            <person name="Engler F."/>
            <person name="Soderlund C."/>
            <person name="Wing R.A."/>
            <person name="Palmer L.E."/>
            <person name="de la Bastide M."/>
            <person name="Spiegel L."/>
            <person name="Nascimento L."/>
            <person name="Zutavern T."/>
            <person name="O'Shaughnessy A."/>
            <person name="Dike S."/>
            <person name="Dedhia N."/>
            <person name="Preston R."/>
            <person name="Balija V."/>
            <person name="McCombie W.R."/>
            <person name="Chow T."/>
            <person name="Chen H."/>
            <person name="Chung M."/>
            <person name="Chen C."/>
            <person name="Shaw J."/>
            <person name="Wu H."/>
            <person name="Hsiao K."/>
            <person name="Chao Y."/>
            <person name="Chu M."/>
            <person name="Cheng C."/>
            <person name="Hour A."/>
            <person name="Lee P."/>
            <person name="Lin S."/>
            <person name="Lin Y."/>
            <person name="Liou J."/>
            <person name="Liu S."/>
            <person name="Hsing Y."/>
            <person name="Raghuvanshi S."/>
            <person name="Mohanty A."/>
            <person name="Bharti A.K."/>
            <person name="Gaur A."/>
            <person name="Gupta V."/>
            <person name="Kumar D."/>
            <person name="Ravi V."/>
            <person name="Vij S."/>
            <person name="Kapur A."/>
            <person name="Khurana P."/>
            <person name="Khurana P."/>
            <person name="Khurana J.P."/>
            <person name="Tyagi A.K."/>
            <person name="Gaikwad K."/>
            <person name="Singh A."/>
            <person name="Dalal V."/>
            <person name="Srivastava S."/>
            <person name="Dixit A."/>
            <person name="Pal A.K."/>
            <person name="Ghazi I.A."/>
            <person name="Yadav M."/>
            <person name="Pandit A."/>
            <person name="Bhargava A."/>
            <person name="Sureshbabu K."/>
            <person name="Batra K."/>
            <person name="Sharma T.R."/>
            <person name="Mohapatra T."/>
            <person name="Singh N.K."/>
            <person name="Messing J."/>
            <person name="Nelson A.B."/>
            <person name="Fuks G."/>
            <person name="Kavchok S."/>
            <person name="Keizer G."/>
            <person name="Linton E."/>
            <person name="Llaca V."/>
            <person name="Song R."/>
            <person name="Tanyolac B."/>
            <person name="Young S."/>
            <person name="Ho-Il K."/>
            <person name="Hahn J.H."/>
            <person name="Sangsakoo G."/>
            <person name="Vanavichit A."/>
            <person name="de Mattos Luiz.A.T."/>
            <person name="Zimmer P.D."/>
            <person name="Malone G."/>
            <person name="Dellagostin O."/>
            <person name="de Oliveira A.C."/>
            <person name="Bevan M."/>
            <person name="Bancroft I."/>
            <person name="Minx P."/>
            <person name="Cordum H."/>
            <person name="Wilson R."/>
            <person name="Cheng Z."/>
            <person name="Jin W."/>
            <person name="Jiang J."/>
            <person name="Leong S.A."/>
            <person name="Iwama H."/>
            <person name="Gojobori T."/>
            <person name="Itoh T."/>
            <person name="Niimura Y."/>
            <person name="Fujii Y."/>
            <person name="Habara T."/>
            <person name="Sakai H."/>
            <person name="Sato Y."/>
            <person name="Wilson G."/>
            <person name="Kumar K."/>
            <person name="McCouch S."/>
            <person name="Juretic N."/>
            <person name="Hoen D."/>
            <person name="Wright S."/>
            <person name="Bruskiewich R."/>
            <person name="Bureau T."/>
            <person name="Miyao A."/>
            <person name="Hirochika H."/>
            <person name="Nishikawa T."/>
            <person name="Kadowaki K."/>
            <person name="Sugiura M."/>
            <person name="Burr B."/>
            <person name="Sasaki T."/>
        </authorList>
    </citation>
    <scope>NUCLEOTIDE SEQUENCE [LARGE SCALE GENOMIC DNA]</scope>
    <source>
        <strain evidence="3">cv. Nipponbare</strain>
    </source>
</reference>
<feature type="compositionally biased region" description="Basic residues" evidence="1">
    <location>
        <begin position="61"/>
        <end position="71"/>
    </location>
</feature>
<gene>
    <name evidence="2" type="ordered locus">Os06g0154550</name>
    <name evidence="2" type="ORF">OSNPB_060154550</name>
</gene>
<reference evidence="2 3" key="2">
    <citation type="journal article" date="2013" name="Plant Cell Physiol.">
        <title>Rice Annotation Project Database (RAP-DB): an integrative and interactive database for rice genomics.</title>
        <authorList>
            <person name="Sakai H."/>
            <person name="Lee S.S."/>
            <person name="Tanaka T."/>
            <person name="Numa H."/>
            <person name="Kim J."/>
            <person name="Kawahara Y."/>
            <person name="Wakimoto H."/>
            <person name="Yang C.C."/>
            <person name="Iwamoto M."/>
            <person name="Abe T."/>
            <person name="Yamada Y."/>
            <person name="Muto A."/>
            <person name="Inokuchi H."/>
            <person name="Ikemura T."/>
            <person name="Matsumoto T."/>
            <person name="Sasaki T."/>
            <person name="Itoh T."/>
        </authorList>
    </citation>
    <scope>NUCLEOTIDE SEQUENCE [LARGE SCALE GENOMIC DNA]</scope>
    <source>
        <strain evidence="3">cv. Nipponbare</strain>
    </source>
</reference>
<protein>
    <submittedName>
        <fullName evidence="2">Os06g0154550 protein</fullName>
    </submittedName>
</protein>
<dbReference type="Proteomes" id="UP000059680">
    <property type="component" value="Chromosome 6"/>
</dbReference>
<proteinExistence type="predicted"/>
<feature type="non-terminal residue" evidence="2">
    <location>
        <position position="178"/>
    </location>
</feature>
<dbReference type="Gramene" id="Os06t0154550-00">
    <property type="protein sequence ID" value="Os06t0154550-00"/>
    <property type="gene ID" value="Os06g0154550"/>
</dbReference>
<sequence length="178" mass="20370">MERIGSTDILVVHVAEQLDLPERALGVDLVVERVGDLLDRHLLPRLRVERRAVIQTQNPKSKPKSGRRRQRNGREGGANEPDDAVGALADGEDGGLVLGGDLEHVPEDVVLDEPPAMAQRRLDVLHHPRPCPRPRRRSRSRRLLPAAGLRHLRVRRLRPGVHGRIRIWIATRRWRWRR</sequence>
<dbReference type="AlphaFoldDB" id="A0A0N7KLJ9"/>
<accession>A0A0N7KLJ9</accession>
<organism evidence="2 3">
    <name type="scientific">Oryza sativa subsp. japonica</name>
    <name type="common">Rice</name>
    <dbReference type="NCBI Taxonomy" id="39947"/>
    <lineage>
        <taxon>Eukaryota</taxon>
        <taxon>Viridiplantae</taxon>
        <taxon>Streptophyta</taxon>
        <taxon>Embryophyta</taxon>
        <taxon>Tracheophyta</taxon>
        <taxon>Spermatophyta</taxon>
        <taxon>Magnoliopsida</taxon>
        <taxon>Liliopsida</taxon>
        <taxon>Poales</taxon>
        <taxon>Poaceae</taxon>
        <taxon>BOP clade</taxon>
        <taxon>Oryzoideae</taxon>
        <taxon>Oryzeae</taxon>
        <taxon>Oryzinae</taxon>
        <taxon>Oryza</taxon>
        <taxon>Oryza sativa</taxon>
    </lineage>
</organism>
<evidence type="ECO:0000256" key="1">
    <source>
        <dbReference type="SAM" id="MobiDB-lite"/>
    </source>
</evidence>
<keyword evidence="3" id="KW-1185">Reference proteome</keyword>
<reference evidence="2 3" key="3">
    <citation type="journal article" date="2013" name="Rice">
        <title>Improvement of the Oryza sativa Nipponbare reference genome using next generation sequence and optical map data.</title>
        <authorList>
            <person name="Kawahara Y."/>
            <person name="de la Bastide M."/>
            <person name="Hamilton J.P."/>
            <person name="Kanamori H."/>
            <person name="McCombie W.R."/>
            <person name="Ouyang S."/>
            <person name="Schwartz D.C."/>
            <person name="Tanaka T."/>
            <person name="Wu J."/>
            <person name="Zhou S."/>
            <person name="Childs K.L."/>
            <person name="Davidson R.M."/>
            <person name="Lin H."/>
            <person name="Quesada-Ocampo L."/>
            <person name="Vaillancourt B."/>
            <person name="Sakai H."/>
            <person name="Lee S.S."/>
            <person name="Kim J."/>
            <person name="Numa H."/>
            <person name="Itoh T."/>
            <person name="Buell C.R."/>
            <person name="Matsumoto T."/>
        </authorList>
    </citation>
    <scope>NUCLEOTIDE SEQUENCE [LARGE SCALE GENOMIC DNA]</scope>
    <source>
        <strain evidence="3">cv. Nipponbare</strain>
    </source>
</reference>
<feature type="region of interest" description="Disordered" evidence="1">
    <location>
        <begin position="53"/>
        <end position="90"/>
    </location>
</feature>
<dbReference type="PaxDb" id="39947-A0A0N7KLJ9"/>
<evidence type="ECO:0000313" key="3">
    <source>
        <dbReference type="Proteomes" id="UP000059680"/>
    </source>
</evidence>
<dbReference type="EMBL" id="AP014962">
    <property type="protein sequence ID" value="BAS96225.1"/>
    <property type="molecule type" value="Genomic_DNA"/>
</dbReference>
<evidence type="ECO:0000313" key="2">
    <source>
        <dbReference type="EMBL" id="BAS96225.1"/>
    </source>
</evidence>